<accession>A0ABM7WE13</accession>
<evidence type="ECO:0000313" key="1">
    <source>
        <dbReference type="EMBL" id="BDD89246.1"/>
    </source>
</evidence>
<evidence type="ECO:0008006" key="3">
    <source>
        <dbReference type="Google" id="ProtNLM"/>
    </source>
</evidence>
<dbReference type="Gene3D" id="1.10.3210.10">
    <property type="entry name" value="Hypothetical protein af1432"/>
    <property type="match status" value="1"/>
</dbReference>
<dbReference type="SUPFAM" id="SSF109604">
    <property type="entry name" value="HD-domain/PDEase-like"/>
    <property type="match status" value="1"/>
</dbReference>
<keyword evidence="2" id="KW-1185">Reference proteome</keyword>
<sequence length="303" mass="34595">MRREADTNFRVNRIFESGATPDPIDEILTVAEMINASIDQDILLTFHRDIQDIFSGYYPGFRENGNRYHNLRHTYGVALATTRLFHGLTLEGLSFTSDIVIKGLLSAYFHDTGLLLRSFDTADTGAEFTQYHEARSISSLFKYLDSHHFDDSTRIDCASMIRCTNLALDIASIEFSSTAVKCAGQILGTADILAQMADRYYLEQLPFLFQEHRAGGLNHYQSAFELMNDTTQFHKTISERLRSELGNVSRAMRGHFRARWNIDKDLYEENINNNIGYLSSIIDQCRDLDGLAAHLRRKPPFRS</sequence>
<protein>
    <recommendedName>
        <fullName evidence="3">HD/PDEase domain-containing protein</fullName>
    </recommendedName>
</protein>
<dbReference type="RefSeq" id="WP_284152557.1">
    <property type="nucleotide sequence ID" value="NZ_AP025516.1"/>
</dbReference>
<evidence type="ECO:0000313" key="2">
    <source>
        <dbReference type="Proteomes" id="UP000830055"/>
    </source>
</evidence>
<dbReference type="EMBL" id="AP025516">
    <property type="protein sequence ID" value="BDD89246.1"/>
    <property type="molecule type" value="Genomic_DNA"/>
</dbReference>
<name>A0ABM7WE13_9BACT</name>
<reference evidence="1 2" key="1">
    <citation type="submission" date="2022-01" db="EMBL/GenBank/DDBJ databases">
        <title>Desulfofustis limnae sp. nov., a novel mesophilic sulfate-reducing bacterium isolated from marsh soil.</title>
        <authorList>
            <person name="Watanabe M."/>
            <person name="Takahashi A."/>
            <person name="Kojima H."/>
            <person name="Fukui M."/>
        </authorList>
    </citation>
    <scope>NUCLEOTIDE SEQUENCE [LARGE SCALE GENOMIC DNA]</scope>
    <source>
        <strain evidence="1 2">PPLL</strain>
    </source>
</reference>
<gene>
    <name evidence="1" type="ORF">DPPLL_36110</name>
</gene>
<proteinExistence type="predicted"/>
<organism evidence="1 2">
    <name type="scientific">Desulfofustis limnaeus</name>
    <dbReference type="NCBI Taxonomy" id="2740163"/>
    <lineage>
        <taxon>Bacteria</taxon>
        <taxon>Pseudomonadati</taxon>
        <taxon>Thermodesulfobacteriota</taxon>
        <taxon>Desulfobulbia</taxon>
        <taxon>Desulfobulbales</taxon>
        <taxon>Desulfocapsaceae</taxon>
        <taxon>Desulfofustis</taxon>
    </lineage>
</organism>
<dbReference type="Proteomes" id="UP000830055">
    <property type="component" value="Chromosome"/>
</dbReference>